<dbReference type="InterPro" id="IPR019734">
    <property type="entry name" value="TPR_rpt"/>
</dbReference>
<feature type="repeat" description="TPR" evidence="3">
    <location>
        <begin position="120"/>
        <end position="153"/>
    </location>
</feature>
<dbReference type="InParanoid" id="G0QTS2"/>
<dbReference type="SUPFAM" id="SSF48439">
    <property type="entry name" value="Protein prenylyltransferase"/>
    <property type="match status" value="1"/>
</dbReference>
<evidence type="ECO:0000256" key="3">
    <source>
        <dbReference type="PROSITE-ProRule" id="PRU00339"/>
    </source>
</evidence>
<keyword evidence="1" id="KW-0677">Repeat</keyword>
<dbReference type="InterPro" id="IPR050498">
    <property type="entry name" value="Ycf3"/>
</dbReference>
<organism evidence="5 6">
    <name type="scientific">Ichthyophthirius multifiliis</name>
    <name type="common">White spot disease agent</name>
    <name type="synonym">Ich</name>
    <dbReference type="NCBI Taxonomy" id="5932"/>
    <lineage>
        <taxon>Eukaryota</taxon>
        <taxon>Sar</taxon>
        <taxon>Alveolata</taxon>
        <taxon>Ciliophora</taxon>
        <taxon>Intramacronucleata</taxon>
        <taxon>Oligohymenophorea</taxon>
        <taxon>Hymenostomatida</taxon>
        <taxon>Ophryoglenina</taxon>
        <taxon>Ichthyophthirius</taxon>
    </lineage>
</organism>
<keyword evidence="2 3" id="KW-0802">TPR repeat</keyword>
<feature type="region of interest" description="Disordered" evidence="4">
    <location>
        <begin position="296"/>
        <end position="319"/>
    </location>
</feature>
<evidence type="ECO:0000256" key="4">
    <source>
        <dbReference type="SAM" id="MobiDB-lite"/>
    </source>
</evidence>
<accession>G0QTS2</accession>
<dbReference type="GO" id="GO:0062101">
    <property type="term" value="F:peptidyl-aspartic acid 3-dioxygenase activity"/>
    <property type="evidence" value="ECO:0007669"/>
    <property type="project" value="UniProtKB-EC"/>
</dbReference>
<dbReference type="InterPro" id="IPR011990">
    <property type="entry name" value="TPR-like_helical_dom_sf"/>
</dbReference>
<keyword evidence="6" id="KW-1185">Reference proteome</keyword>
<evidence type="ECO:0000256" key="1">
    <source>
        <dbReference type="ARBA" id="ARBA00022737"/>
    </source>
</evidence>
<dbReference type="EC" id="1.14.11.16" evidence="5"/>
<dbReference type="Pfam" id="PF00515">
    <property type="entry name" value="TPR_1"/>
    <property type="match status" value="7"/>
</dbReference>
<dbReference type="OMA" id="RGFCNDK"/>
<reference evidence="5 6" key="1">
    <citation type="submission" date="2011-07" db="EMBL/GenBank/DDBJ databases">
        <authorList>
            <person name="Coyne R."/>
            <person name="Brami D."/>
            <person name="Johnson J."/>
            <person name="Hostetler J."/>
            <person name="Hannick L."/>
            <person name="Clark T."/>
            <person name="Cassidy-Hanley D."/>
            <person name="Inman J."/>
        </authorList>
    </citation>
    <scope>NUCLEOTIDE SEQUENCE [LARGE SCALE GENOMIC DNA]</scope>
    <source>
        <strain evidence="5 6">G5</strain>
    </source>
</reference>
<dbReference type="PROSITE" id="PS50005">
    <property type="entry name" value="TPR"/>
    <property type="match status" value="11"/>
</dbReference>
<dbReference type="SMART" id="SM00028">
    <property type="entry name" value="TPR"/>
    <property type="match status" value="15"/>
</dbReference>
<feature type="repeat" description="TPR" evidence="3">
    <location>
        <begin position="633"/>
        <end position="666"/>
    </location>
</feature>
<proteinExistence type="predicted"/>
<dbReference type="Gene3D" id="3.30.40.10">
    <property type="entry name" value="Zinc/RING finger domain, C3HC4 (zinc finger)"/>
    <property type="match status" value="1"/>
</dbReference>
<dbReference type="OrthoDB" id="1926212at2759"/>
<evidence type="ECO:0000256" key="2">
    <source>
        <dbReference type="ARBA" id="ARBA00022803"/>
    </source>
</evidence>
<feature type="repeat" description="TPR" evidence="3">
    <location>
        <begin position="565"/>
        <end position="598"/>
    </location>
</feature>
<evidence type="ECO:0000313" key="6">
    <source>
        <dbReference type="Proteomes" id="UP000008983"/>
    </source>
</evidence>
<keyword evidence="5" id="KW-0560">Oxidoreductase</keyword>
<feature type="repeat" description="TPR" evidence="3">
    <location>
        <begin position="531"/>
        <end position="564"/>
    </location>
</feature>
<protein>
    <submittedName>
        <fullName evidence="5">Peptidase c14 caspase catalytic subunit p20, putative</fullName>
        <ecNumber evidence="5">1.14.11.16</ecNumber>
    </submittedName>
</protein>
<dbReference type="PANTHER" id="PTHR44858:SF1">
    <property type="entry name" value="UDP-N-ACETYLGLUCOSAMINE--PEPTIDE N-ACETYLGLUCOSAMINYLTRANSFERASE SPINDLY-RELATED"/>
    <property type="match status" value="1"/>
</dbReference>
<dbReference type="InterPro" id="IPR013083">
    <property type="entry name" value="Znf_RING/FYVE/PHD"/>
</dbReference>
<dbReference type="CDD" id="cd15489">
    <property type="entry name" value="PHD_SF"/>
    <property type="match status" value="1"/>
</dbReference>
<dbReference type="GeneID" id="14907531"/>
<gene>
    <name evidence="5" type="ORF">IMG5_110980</name>
</gene>
<dbReference type="eggNOG" id="KOG4626">
    <property type="taxonomic scope" value="Eukaryota"/>
</dbReference>
<dbReference type="Proteomes" id="UP000008983">
    <property type="component" value="Unassembled WGS sequence"/>
</dbReference>
<feature type="repeat" description="TPR" evidence="3">
    <location>
        <begin position="395"/>
        <end position="428"/>
    </location>
</feature>
<feature type="compositionally biased region" description="Polar residues" evidence="4">
    <location>
        <begin position="296"/>
        <end position="318"/>
    </location>
</feature>
<dbReference type="EMBL" id="GL983871">
    <property type="protein sequence ID" value="EGR31393.1"/>
    <property type="molecule type" value="Genomic_DNA"/>
</dbReference>
<feature type="repeat" description="TPR" evidence="3">
    <location>
        <begin position="463"/>
        <end position="496"/>
    </location>
</feature>
<dbReference type="Pfam" id="PF13181">
    <property type="entry name" value="TPR_8"/>
    <property type="match status" value="4"/>
</dbReference>
<dbReference type="PANTHER" id="PTHR44858">
    <property type="entry name" value="TETRATRICOPEPTIDE REPEAT PROTEIN 6"/>
    <property type="match status" value="1"/>
</dbReference>
<feature type="repeat" description="TPR" evidence="3">
    <location>
        <begin position="361"/>
        <end position="394"/>
    </location>
</feature>
<dbReference type="AlphaFoldDB" id="G0QTS2"/>
<dbReference type="PROSITE" id="PS50293">
    <property type="entry name" value="TPR_REGION"/>
    <property type="match status" value="4"/>
</dbReference>
<evidence type="ECO:0000313" key="5">
    <source>
        <dbReference type="EMBL" id="EGR31393.1"/>
    </source>
</evidence>
<feature type="repeat" description="TPR" evidence="3">
    <location>
        <begin position="701"/>
        <end position="734"/>
    </location>
</feature>
<dbReference type="RefSeq" id="XP_004034879.1">
    <property type="nucleotide sequence ID" value="XM_004034831.1"/>
</dbReference>
<sequence length="974" mass="113113">MNTNNFIRTQNQYYYDQKAYSNGKKHLKSNSMYLNPDIKDLSDIMTITSSNASPQNSKFQKTRPTINLDNLIEICSKKLEQHSNHKKALYIRSSSYIKKGKYKEAIIDCDTLLKLDKDNVGAYYLRGCAFEKQNLIDQAIEDFTRVLKLDENHVNAAFARAACLNKIGDYNGAIDNYIVALEKDSEKSLNQTNNIKRAFKNSDSSMKISQNNSLLNSQSQKGYELKTPLQQKSENKQQQNIKYYSNGFLLEIQSSKQKYEEESGGLMNPQNDKDNSQFCMINTNNIDNSYLFQQQKSNNTQKQAQNTHHQPKNLQHPSHITEKKQISDWYHQQGFEARKNNELETAIQLYTIALQYNPQHFKAVFNRGFAFDKLKEYDLAIKDYTKALEIENNNCYAYYNRGISYDRKGDFDYAIKDFTKAIALNPQKSDFYHNRGFAWKKKGCFNEAIQDFTFSIQFENDHFKSFYNRAICYEKMGDFQLAENDYLQALSLQPNNTSCINYLAALLDKLNRSIEALEYFNKSLKIDDKQPLVYNGKGLILDKMGKLEEAQQNFSQAIELDRQNPTYVHNRGCCLRSGDKLLEAIKDFENALKLDPNNTVILSNLGLVFRKLEQFENAIQCYNEEIRIGGENVRSLNNRGYSYAKLGKFNEAIQDYSQAVSLQPENTHALHNRGICYEKLGKFQKAIEDFSQVIKQNPLNANAFFNRGCCFDNLGKIDQAIQDYSKALEIDNKQQSNGNQQSNILSEHNYTKLKFQRLTQQTLQDYLDSYCEVCFTTNKKYYPEGEERGLNMMKCFGCQITVHCYCYGLETQTKEEIIGGQKVTYFLCERCQQDQPKKQFNCIICNQKKGAIKKLENNEWVHVTCGLYNSENIVMPKNYLDMSFVKKQSISKKKKQAKQPQCHFCKSSVGILPCCDLNCKQYAHVYCLMIYMNNAEIEKKDSTEYEWYLRMNLLKNSNFSIQNYSQDLSECHIY</sequence>
<dbReference type="Pfam" id="PF13832">
    <property type="entry name" value="zf-HC5HC2H_2"/>
    <property type="match status" value="1"/>
</dbReference>
<dbReference type="SUPFAM" id="SSF48452">
    <property type="entry name" value="TPR-like"/>
    <property type="match status" value="2"/>
</dbReference>
<dbReference type="STRING" id="857967.G0QTS2"/>
<dbReference type="eggNOG" id="KOG0956">
    <property type="taxonomic scope" value="Eukaryota"/>
</dbReference>
<dbReference type="Gene3D" id="1.25.40.10">
    <property type="entry name" value="Tetratricopeptide repeat domain"/>
    <property type="match status" value="6"/>
</dbReference>
<name>G0QTS2_ICHMU</name>
<feature type="repeat" description="TPR" evidence="3">
    <location>
        <begin position="327"/>
        <end position="360"/>
    </location>
</feature>
<feature type="repeat" description="TPR" evidence="3">
    <location>
        <begin position="599"/>
        <end position="632"/>
    </location>
</feature>
<feature type="repeat" description="TPR" evidence="3">
    <location>
        <begin position="667"/>
        <end position="700"/>
    </location>
</feature>